<dbReference type="PANTHER" id="PTHR19136">
    <property type="entry name" value="MOLYBDENUM COFACTOR GUANYLYLTRANSFERASE"/>
    <property type="match status" value="1"/>
</dbReference>
<evidence type="ECO:0000313" key="4">
    <source>
        <dbReference type="EMBL" id="SDY49696.1"/>
    </source>
</evidence>
<proteinExistence type="predicted"/>
<dbReference type="AlphaFoldDB" id="A0A1H3KBZ9"/>
<dbReference type="EMBL" id="FNPZ01000001">
    <property type="protein sequence ID" value="SDY49696.1"/>
    <property type="molecule type" value="Genomic_DNA"/>
</dbReference>
<dbReference type="Pfam" id="PF20058">
    <property type="entry name" value="DUF6457"/>
    <property type="match status" value="1"/>
</dbReference>
<dbReference type="GO" id="GO:0016779">
    <property type="term" value="F:nucleotidyltransferase activity"/>
    <property type="evidence" value="ECO:0007669"/>
    <property type="project" value="TreeGrafter"/>
</dbReference>
<dbReference type="InterPro" id="IPR045598">
    <property type="entry name" value="DUF6457"/>
</dbReference>
<feature type="domain" description="DUF6457" evidence="3">
    <location>
        <begin position="263"/>
        <end position="348"/>
    </location>
</feature>
<dbReference type="SUPFAM" id="SSF53448">
    <property type="entry name" value="Nucleotide-diphospho-sugar transferases"/>
    <property type="match status" value="1"/>
</dbReference>
<sequence>MFDAIVLAGGRSSRLGGTPKAGLRFRGSSLLAATVASAVSRGARRVVVVGAADVADVAADVAYALESSGAQRARPGVPGAGEPADGDRERIVVAREEPAFGGPAAGIAAGFAALAGASGGQEDSDFVLVLACDLPEVDGAVGALLAAVGEYARLDQLDAVRGADGIVAVDDEGRQQHLLAMYRTAALATIVARHRAAGDLDGLPVRRLVDGLNVGVAEVPRGSADDVDTWADAARHGIEGAVVPGADTDAREPKGWTPDDQEQGVVLDRWVARLAAGLGLDGLEVDIEEVLGLAGVAAHAVRRPAAPLTTFVVGYAAGLAVAADGADAAAAATRAGEVARRLAAAYAAEVASSDDGTADVARET</sequence>
<evidence type="ECO:0000313" key="5">
    <source>
        <dbReference type="Proteomes" id="UP000198891"/>
    </source>
</evidence>
<feature type="domain" description="MobA-like NTP transferase" evidence="2">
    <location>
        <begin position="4"/>
        <end position="193"/>
    </location>
</feature>
<gene>
    <name evidence="4" type="ORF">SAMN05216554_0501</name>
</gene>
<evidence type="ECO:0000259" key="2">
    <source>
        <dbReference type="Pfam" id="PF12804"/>
    </source>
</evidence>
<dbReference type="Proteomes" id="UP000198891">
    <property type="component" value="Unassembled WGS sequence"/>
</dbReference>
<evidence type="ECO:0000256" key="1">
    <source>
        <dbReference type="ARBA" id="ARBA00022679"/>
    </source>
</evidence>
<keyword evidence="1" id="KW-0808">Transferase</keyword>
<dbReference type="Gene3D" id="3.90.550.10">
    <property type="entry name" value="Spore Coat Polysaccharide Biosynthesis Protein SpsA, Chain A"/>
    <property type="match status" value="1"/>
</dbReference>
<evidence type="ECO:0000259" key="3">
    <source>
        <dbReference type="Pfam" id="PF20058"/>
    </source>
</evidence>
<dbReference type="InterPro" id="IPR025877">
    <property type="entry name" value="MobA-like_NTP_Trfase"/>
</dbReference>
<protein>
    <submittedName>
        <fullName evidence="4">Molybdopterin-guanine dinucleotide biosynthesis protein A</fullName>
    </submittedName>
</protein>
<name>A0A1H3KBZ9_9MICO</name>
<reference evidence="4 5" key="1">
    <citation type="submission" date="2016-10" db="EMBL/GenBank/DDBJ databases">
        <authorList>
            <person name="de Groot N.N."/>
        </authorList>
    </citation>
    <scope>NUCLEOTIDE SEQUENCE [LARGE SCALE GENOMIC DNA]</scope>
    <source>
        <strain evidence="4 5">CGMCC 4.3491</strain>
    </source>
</reference>
<dbReference type="STRING" id="381665.SAMN05216554_0501"/>
<dbReference type="PANTHER" id="PTHR19136:SF81">
    <property type="entry name" value="MOLYBDENUM COFACTOR GUANYLYLTRANSFERASE"/>
    <property type="match status" value="1"/>
</dbReference>
<dbReference type="InterPro" id="IPR029044">
    <property type="entry name" value="Nucleotide-diphossugar_trans"/>
</dbReference>
<accession>A0A1H3KBZ9</accession>
<dbReference type="Pfam" id="PF12804">
    <property type="entry name" value="NTP_transf_3"/>
    <property type="match status" value="1"/>
</dbReference>
<keyword evidence="5" id="KW-1185">Reference proteome</keyword>
<organism evidence="4 5">
    <name type="scientific">Herbiconiux ginsengi</name>
    <dbReference type="NCBI Taxonomy" id="381665"/>
    <lineage>
        <taxon>Bacteria</taxon>
        <taxon>Bacillati</taxon>
        <taxon>Actinomycetota</taxon>
        <taxon>Actinomycetes</taxon>
        <taxon>Micrococcales</taxon>
        <taxon>Microbacteriaceae</taxon>
        <taxon>Herbiconiux</taxon>
    </lineage>
</organism>